<evidence type="ECO:0000313" key="2">
    <source>
        <dbReference type="Proteomes" id="UP000702425"/>
    </source>
</evidence>
<dbReference type="RefSeq" id="WP_172186580.1">
    <property type="nucleotide sequence ID" value="NZ_CAWPPK010000135.1"/>
</dbReference>
<dbReference type="Pfam" id="PF05635">
    <property type="entry name" value="23S_rRNA_IVP"/>
    <property type="match status" value="1"/>
</dbReference>
<protein>
    <recommendedName>
        <fullName evidence="3">Four helix bundle protein</fullName>
    </recommendedName>
</protein>
<comment type="caution">
    <text evidence="1">The sequence shown here is derived from an EMBL/GenBank/DDBJ whole genome shotgun (WGS) entry which is preliminary data.</text>
</comment>
<dbReference type="SUPFAM" id="SSF158446">
    <property type="entry name" value="IVS-encoded protein-like"/>
    <property type="match status" value="1"/>
</dbReference>
<keyword evidence="2" id="KW-1185">Reference proteome</keyword>
<dbReference type="EMBL" id="SRRZ01000022">
    <property type="protein sequence ID" value="NQE33917.1"/>
    <property type="molecule type" value="Genomic_DNA"/>
</dbReference>
<evidence type="ECO:0000313" key="1">
    <source>
        <dbReference type="EMBL" id="NQE33917.1"/>
    </source>
</evidence>
<dbReference type="NCBIfam" id="NF008911">
    <property type="entry name" value="PRK12275.1-2"/>
    <property type="match status" value="1"/>
</dbReference>
<dbReference type="CDD" id="cd16377">
    <property type="entry name" value="23S_rRNA_IVP_like"/>
    <property type="match status" value="1"/>
</dbReference>
<name>A0ABX2CW06_9CYAN</name>
<dbReference type="InterPro" id="IPR012657">
    <property type="entry name" value="23S_rRNA-intervening_sequence"/>
</dbReference>
<sequence>MTHREQYIWQRGIYLCQLCYELTKSFHSSEIYGITSQIRRASVSVPANIAEGYGRVTRQEYIRYLRIALGSLRELDTHLVISERVGLAAPEKISPVIKEADELTRLIVSTINKLQG</sequence>
<gene>
    <name evidence="1" type="ORF">E5S67_01640</name>
</gene>
<dbReference type="Proteomes" id="UP000702425">
    <property type="component" value="Unassembled WGS sequence"/>
</dbReference>
<dbReference type="PANTHER" id="PTHR38471:SF2">
    <property type="entry name" value="FOUR HELIX BUNDLE PROTEIN"/>
    <property type="match status" value="1"/>
</dbReference>
<organism evidence="1 2">
    <name type="scientific">Microcoleus asticus IPMA8</name>
    <dbReference type="NCBI Taxonomy" id="2563858"/>
    <lineage>
        <taxon>Bacteria</taxon>
        <taxon>Bacillati</taxon>
        <taxon>Cyanobacteriota</taxon>
        <taxon>Cyanophyceae</taxon>
        <taxon>Oscillatoriophycideae</taxon>
        <taxon>Oscillatoriales</taxon>
        <taxon>Microcoleaceae</taxon>
        <taxon>Microcoleus</taxon>
        <taxon>Microcoleus asticus</taxon>
    </lineage>
</organism>
<dbReference type="InterPro" id="IPR036583">
    <property type="entry name" value="23S_rRNA_IVS_sf"/>
</dbReference>
<reference evidence="1 2" key="1">
    <citation type="journal article" date="2020" name="Sci. Rep.">
        <title>A novel cyanobacterial geosmin producer, revising GeoA distribution and dispersion patterns in Bacteria.</title>
        <authorList>
            <person name="Churro C."/>
            <person name="Semedo-Aguiar A.P."/>
            <person name="Silva A.D."/>
            <person name="Pereira-Leal J.B."/>
            <person name="Leite R.B."/>
        </authorList>
    </citation>
    <scope>NUCLEOTIDE SEQUENCE [LARGE SCALE GENOMIC DNA]</scope>
    <source>
        <strain evidence="1 2">IPMA8</strain>
    </source>
</reference>
<accession>A0ABX2CW06</accession>
<dbReference type="NCBIfam" id="TIGR02436">
    <property type="entry name" value="four helix bundle protein"/>
    <property type="match status" value="1"/>
</dbReference>
<dbReference type="Gene3D" id="1.20.1440.60">
    <property type="entry name" value="23S rRNA-intervening sequence"/>
    <property type="match status" value="1"/>
</dbReference>
<dbReference type="PANTHER" id="PTHR38471">
    <property type="entry name" value="FOUR HELIX BUNDLE PROTEIN"/>
    <property type="match status" value="1"/>
</dbReference>
<evidence type="ECO:0008006" key="3">
    <source>
        <dbReference type="Google" id="ProtNLM"/>
    </source>
</evidence>
<proteinExistence type="predicted"/>